<dbReference type="InterPro" id="IPR003439">
    <property type="entry name" value="ABC_transporter-like_ATP-bd"/>
</dbReference>
<evidence type="ECO:0000313" key="7">
    <source>
        <dbReference type="EMBL" id="AFJ02895.1"/>
    </source>
</evidence>
<dbReference type="AlphaFoldDB" id="I1YJ02"/>
<organism evidence="7 8">
    <name type="scientific">Methylophaga frappieri (strain ATCC BAA-2434 / DSM 25690 / JAM7)</name>
    <dbReference type="NCBI Taxonomy" id="754477"/>
    <lineage>
        <taxon>Bacteria</taxon>
        <taxon>Pseudomonadati</taxon>
        <taxon>Pseudomonadota</taxon>
        <taxon>Gammaproteobacteria</taxon>
        <taxon>Thiotrichales</taxon>
        <taxon>Piscirickettsiaceae</taxon>
        <taxon>Methylophaga</taxon>
    </lineage>
</organism>
<dbReference type="PANTHER" id="PTHR42794:SF1">
    <property type="entry name" value="HEMIN IMPORT ATP-BINDING PROTEIN HMUV"/>
    <property type="match status" value="1"/>
</dbReference>
<proteinExistence type="predicted"/>
<keyword evidence="8" id="KW-1185">Reference proteome</keyword>
<protein>
    <submittedName>
        <fullName evidence="7">ABC-type hemin transport system, ATPase component</fullName>
    </submittedName>
</protein>
<dbReference type="GO" id="GO:0016887">
    <property type="term" value="F:ATP hydrolysis activity"/>
    <property type="evidence" value="ECO:0007669"/>
    <property type="project" value="InterPro"/>
</dbReference>
<feature type="domain" description="ABC transporter" evidence="6">
    <location>
        <begin position="4"/>
        <end position="241"/>
    </location>
</feature>
<reference evidence="7 8" key="1">
    <citation type="journal article" date="2012" name="J. Bacteriol.">
        <title>Complete genome sequences of Methylophaga sp. strain JAM1 and Methylophaga sp. strain JAM7.</title>
        <authorList>
            <person name="Villeneuve C."/>
            <person name="Martineau C."/>
            <person name="Mauffrey F."/>
            <person name="Villemur R."/>
        </authorList>
    </citation>
    <scope>NUCLEOTIDE SEQUENCE [LARGE SCALE GENOMIC DNA]</scope>
    <source>
        <strain evidence="7 8">JAM7</strain>
    </source>
</reference>
<dbReference type="GO" id="GO:0005524">
    <property type="term" value="F:ATP binding"/>
    <property type="evidence" value="ECO:0007669"/>
    <property type="project" value="UniProtKB-KW"/>
</dbReference>
<dbReference type="eggNOG" id="COG4559">
    <property type="taxonomic scope" value="Bacteria"/>
</dbReference>
<dbReference type="PATRIC" id="fig|754477.3.peg.1724"/>
<gene>
    <name evidence="7" type="ordered locus">Q7C_1754</name>
</gene>
<dbReference type="CDD" id="cd03214">
    <property type="entry name" value="ABC_Iron-Siderophores_B12_Hemin"/>
    <property type="match status" value="1"/>
</dbReference>
<dbReference type="Proteomes" id="UP000009145">
    <property type="component" value="Chromosome"/>
</dbReference>
<keyword evidence="1" id="KW-0813">Transport</keyword>
<dbReference type="Pfam" id="PF00005">
    <property type="entry name" value="ABC_tran"/>
    <property type="match status" value="1"/>
</dbReference>
<dbReference type="PANTHER" id="PTHR42794">
    <property type="entry name" value="HEMIN IMPORT ATP-BINDING PROTEIN HMUV"/>
    <property type="match status" value="1"/>
</dbReference>
<keyword evidence="2" id="KW-0547">Nucleotide-binding</keyword>
<evidence type="ECO:0000256" key="2">
    <source>
        <dbReference type="ARBA" id="ARBA00022741"/>
    </source>
</evidence>
<dbReference type="EMBL" id="CP003380">
    <property type="protein sequence ID" value="AFJ02895.1"/>
    <property type="molecule type" value="Genomic_DNA"/>
</dbReference>
<comment type="function">
    <text evidence="5">Part of the ABC transporter complex HmuTUV involved in hemin import. Responsible for energy coupling to the transport system.</text>
</comment>
<dbReference type="SMART" id="SM00382">
    <property type="entry name" value="AAA"/>
    <property type="match status" value="1"/>
</dbReference>
<accession>I1YJ02</accession>
<dbReference type="SUPFAM" id="SSF52540">
    <property type="entry name" value="P-loop containing nucleoside triphosphate hydrolases"/>
    <property type="match status" value="1"/>
</dbReference>
<keyword evidence="4" id="KW-1278">Translocase</keyword>
<dbReference type="STRING" id="754477.Q7C_1754"/>
<dbReference type="InterPro" id="IPR017871">
    <property type="entry name" value="ABC_transporter-like_CS"/>
</dbReference>
<name>I1YJ02_METFJ</name>
<evidence type="ECO:0000256" key="1">
    <source>
        <dbReference type="ARBA" id="ARBA00022448"/>
    </source>
</evidence>
<dbReference type="InterPro" id="IPR027417">
    <property type="entry name" value="P-loop_NTPase"/>
</dbReference>
<evidence type="ECO:0000256" key="4">
    <source>
        <dbReference type="ARBA" id="ARBA00022967"/>
    </source>
</evidence>
<evidence type="ECO:0000256" key="5">
    <source>
        <dbReference type="ARBA" id="ARBA00037066"/>
    </source>
</evidence>
<dbReference type="InterPro" id="IPR003593">
    <property type="entry name" value="AAA+_ATPase"/>
</dbReference>
<evidence type="ECO:0000313" key="8">
    <source>
        <dbReference type="Proteomes" id="UP000009145"/>
    </source>
</evidence>
<sequence>MALLDIHNLHLQRSSKTILHIEQASLNTAEIVAVLGPNGAGKSSLLKILASQWQPESGHILFHNTPLQTLTRRDRAQHIGVLPQSSELNFPFRAQEVVAIGATPLSMDKHTIDQQTRHWMQKTATLTLADRLYTSLSGGERQRVQLARVLLQISMATRAPLLLLDEPTSAQDLGQQHDLLAMLRELTQQQQATILMIMHDLNLAGRYADQIWLLNQGKMVASGRPDAILHPDRVKSVWGYYPEVLQSRDGRQVLV</sequence>
<dbReference type="NCBIfam" id="NF010068">
    <property type="entry name" value="PRK13548.1"/>
    <property type="match status" value="1"/>
</dbReference>
<evidence type="ECO:0000259" key="6">
    <source>
        <dbReference type="PROSITE" id="PS50893"/>
    </source>
</evidence>
<evidence type="ECO:0000256" key="3">
    <source>
        <dbReference type="ARBA" id="ARBA00022840"/>
    </source>
</evidence>
<dbReference type="Gene3D" id="3.40.50.300">
    <property type="entry name" value="P-loop containing nucleotide triphosphate hydrolases"/>
    <property type="match status" value="1"/>
</dbReference>
<keyword evidence="3" id="KW-0067">ATP-binding</keyword>
<dbReference type="OrthoDB" id="6461291at2"/>
<dbReference type="PROSITE" id="PS50893">
    <property type="entry name" value="ABC_TRANSPORTER_2"/>
    <property type="match status" value="1"/>
</dbReference>
<dbReference type="KEGG" id="mec:Q7C_1754"/>
<dbReference type="HOGENOM" id="CLU_000604_1_11_6"/>
<dbReference type="RefSeq" id="WP_014704315.1">
    <property type="nucleotide sequence ID" value="NC_017856.1"/>
</dbReference>
<dbReference type="PROSITE" id="PS00211">
    <property type="entry name" value="ABC_TRANSPORTER_1"/>
    <property type="match status" value="1"/>
</dbReference>